<dbReference type="OrthoDB" id="359487at2759"/>
<protein>
    <submittedName>
        <fullName evidence="3">Uncharacterized protein</fullName>
    </submittedName>
</protein>
<gene>
    <name evidence="3" type="ORF">PCHAS_1314700</name>
    <name evidence="2" type="ORF">PCHCB_000366100</name>
</gene>
<proteinExistence type="predicted"/>
<reference evidence="3" key="2">
    <citation type="submission" date="2014-05" db="EMBL/GenBank/DDBJ databases">
        <authorList>
            <person name="Aslett M.A."/>
            <person name="De Silva N."/>
        </authorList>
    </citation>
    <scope>NUCLEOTIDE SEQUENCE</scope>
    <source>
        <strain evidence="3">AS</strain>
    </source>
</reference>
<dbReference type="AlphaFoldDB" id="A0A077TNF5"/>
<name>A0A077TNF5_PLACU</name>
<keyword evidence="1" id="KW-0732">Signal</keyword>
<dbReference type="Proteomes" id="UP000195489">
    <property type="component" value="Chromosome 13"/>
</dbReference>
<evidence type="ECO:0000313" key="4">
    <source>
        <dbReference type="Proteomes" id="UP000071118"/>
    </source>
</evidence>
<dbReference type="EMBL" id="LT608165">
    <property type="protein sequence ID" value="SCM07210.1"/>
    <property type="molecule type" value="Genomic_DNA"/>
</dbReference>
<evidence type="ECO:0000256" key="1">
    <source>
        <dbReference type="SAM" id="SignalP"/>
    </source>
</evidence>
<feature type="signal peptide" evidence="1">
    <location>
        <begin position="1"/>
        <end position="21"/>
    </location>
</feature>
<evidence type="ECO:0000313" key="3">
    <source>
        <dbReference type="EMBL" id="VTZ70097.1"/>
    </source>
</evidence>
<dbReference type="KEGG" id="pcb:PCHAS_1314700"/>
<dbReference type="Proteomes" id="UP000071118">
    <property type="component" value="Chromosome 13"/>
</dbReference>
<dbReference type="GeneID" id="27795007"/>
<reference evidence="3 4" key="1">
    <citation type="journal article" date="2014" name="BMC Biol.">
        <title>A comprehensive evaluation of rodent malaria parasite genomes and gene expression.</title>
        <authorList>
            <person name="Otto T.D."/>
            <person name="Bohme U."/>
            <person name="Jackson A.P."/>
            <person name="Hunt M."/>
            <person name="Franke-Fayard B."/>
            <person name="Hoeijmakers W.A."/>
            <person name="Religa A.A."/>
            <person name="Robertson L."/>
            <person name="Sanders M."/>
            <person name="Ogun S.A."/>
            <person name="Cunningham D."/>
            <person name="Erhart A."/>
            <person name="Billker O."/>
            <person name="Khan S.M."/>
            <person name="Stunnenberg H.G."/>
            <person name="Langhorne J."/>
            <person name="Holder A.A."/>
            <person name="Waters A.P."/>
            <person name="Newbold C.I."/>
            <person name="Pain A."/>
            <person name="Berriman M."/>
            <person name="Janse C.J."/>
        </authorList>
    </citation>
    <scope>NUCLEOTIDE SEQUENCE [LARGE SCALE GENOMIC DNA]</scope>
    <source>
        <strain evidence="3 4">AS</strain>
    </source>
</reference>
<dbReference type="RefSeq" id="XP_016654481.1">
    <property type="nucleotide sequence ID" value="XM_016799148.1"/>
</dbReference>
<dbReference type="EMBL" id="LK022890">
    <property type="protein sequence ID" value="VTZ70097.1"/>
    <property type="molecule type" value="Genomic_DNA"/>
</dbReference>
<evidence type="ECO:0000313" key="5">
    <source>
        <dbReference type="Proteomes" id="UP000195489"/>
    </source>
</evidence>
<reference evidence="3" key="3">
    <citation type="submission" date="2019-05" db="EMBL/GenBank/DDBJ databases">
        <authorList>
            <consortium name="Pathogen Informatics"/>
        </authorList>
    </citation>
    <scope>NUCLEOTIDE SEQUENCE</scope>
    <source>
        <strain evidence="3">AS</strain>
        <strain evidence="2 5">CB</strain>
    </source>
</reference>
<feature type="chain" id="PRO_5014501692" evidence="1">
    <location>
        <begin position="22"/>
        <end position="117"/>
    </location>
</feature>
<evidence type="ECO:0000313" key="2">
    <source>
        <dbReference type="EMBL" id="SCM07210.1"/>
    </source>
</evidence>
<sequence>MRKIIIFILTIFIVHINVGLCQMCTTDLCEKCCYPTNEGCENKFYKAMRENYDTDRTYCRLCDCGNPSTGCGWVGEKYGKVKCTSCAFINQVNDKIKYFDISGCGYQLKKGTLLNGA</sequence>
<dbReference type="VEuPathDB" id="PlasmoDB:PCHAS_1314700"/>
<accession>A0A077TNF5</accession>
<organism evidence="3 4">
    <name type="scientific">Plasmodium chabaudi chabaudi</name>
    <dbReference type="NCBI Taxonomy" id="31271"/>
    <lineage>
        <taxon>Eukaryota</taxon>
        <taxon>Sar</taxon>
        <taxon>Alveolata</taxon>
        <taxon>Apicomplexa</taxon>
        <taxon>Aconoidasida</taxon>
        <taxon>Haemosporida</taxon>
        <taxon>Plasmodiidae</taxon>
        <taxon>Plasmodium</taxon>
        <taxon>Plasmodium (Vinckeia)</taxon>
    </lineage>
</organism>
<keyword evidence="4" id="KW-1185">Reference proteome</keyword>